<comment type="similarity">
    <text evidence="2 11 13">Belongs to the thiolase-like superfamily. Beta-ketoacyl-ACP synthases family.</text>
</comment>
<dbReference type="SUPFAM" id="SSF53901">
    <property type="entry name" value="Thiolase-like"/>
    <property type="match status" value="2"/>
</dbReference>
<proteinExistence type="inferred from homology"/>
<dbReference type="InterPro" id="IPR014030">
    <property type="entry name" value="Ketoacyl_synth_N"/>
</dbReference>
<name>A0A1C3RJZ8_9PROT</name>
<dbReference type="InterPro" id="IPR020841">
    <property type="entry name" value="PKS_Beta-ketoAc_synthase_dom"/>
</dbReference>
<dbReference type="UniPathway" id="UPA00094"/>
<protein>
    <recommendedName>
        <fullName evidence="4 11">3-oxoacyl-[acyl-carrier-protein] synthase 2</fullName>
        <ecNumber evidence="3 11">2.3.1.179</ecNumber>
    </recommendedName>
</protein>
<dbReference type="InterPro" id="IPR016039">
    <property type="entry name" value="Thiolase-like"/>
</dbReference>
<dbReference type="SMART" id="SM00825">
    <property type="entry name" value="PKS_KS"/>
    <property type="match status" value="1"/>
</dbReference>
<evidence type="ECO:0000256" key="5">
    <source>
        <dbReference type="ARBA" id="ARBA00022516"/>
    </source>
</evidence>
<dbReference type="PANTHER" id="PTHR11712:SF336">
    <property type="entry name" value="3-OXOACYL-[ACYL-CARRIER-PROTEIN] SYNTHASE, MITOCHONDRIAL"/>
    <property type="match status" value="1"/>
</dbReference>
<evidence type="ECO:0000256" key="6">
    <source>
        <dbReference type="ARBA" id="ARBA00022679"/>
    </source>
</evidence>
<dbReference type="PIRSF" id="PIRSF000447">
    <property type="entry name" value="KAS_II"/>
    <property type="match status" value="1"/>
</dbReference>
<comment type="function">
    <text evidence="11">Involved in the type II fatty acid elongation cycle. Catalyzes the elongation of a wide range of acyl-ACP by the addition of two carbons from malonyl-ACP to an acyl acceptor. Can efficiently catalyze the conversion of palmitoleoyl-ACP (cis-hexadec-9-enoyl-ACP) to cis-vaccenoyl-ACP (cis-octadec-11-enoyl-ACP), an essential step in the thermal regulation of fatty acid composition.</text>
</comment>
<evidence type="ECO:0000256" key="9">
    <source>
        <dbReference type="ARBA" id="ARBA00023160"/>
    </source>
</evidence>
<feature type="domain" description="Ketosynthase family 3 (KS3)" evidence="14">
    <location>
        <begin position="1"/>
        <end position="417"/>
    </location>
</feature>
<comment type="catalytic activity">
    <reaction evidence="11">
        <text>a fatty acyl-[ACP] + malonyl-[ACP] + H(+) = a 3-oxoacyl-[ACP] + holo-[ACP] + CO2</text>
        <dbReference type="Rhea" id="RHEA:22836"/>
        <dbReference type="Rhea" id="RHEA-COMP:9623"/>
        <dbReference type="Rhea" id="RHEA-COMP:9685"/>
        <dbReference type="Rhea" id="RHEA-COMP:9916"/>
        <dbReference type="Rhea" id="RHEA-COMP:14125"/>
        <dbReference type="ChEBI" id="CHEBI:15378"/>
        <dbReference type="ChEBI" id="CHEBI:16526"/>
        <dbReference type="ChEBI" id="CHEBI:64479"/>
        <dbReference type="ChEBI" id="CHEBI:78449"/>
        <dbReference type="ChEBI" id="CHEBI:78776"/>
        <dbReference type="ChEBI" id="CHEBI:138651"/>
    </reaction>
</comment>
<evidence type="ECO:0000256" key="8">
    <source>
        <dbReference type="ARBA" id="ARBA00023098"/>
    </source>
</evidence>
<accession>A0A1C3RJZ8</accession>
<evidence type="ECO:0000256" key="4">
    <source>
        <dbReference type="ARBA" id="ARBA00014657"/>
    </source>
</evidence>
<gene>
    <name evidence="15" type="primary">fabF</name>
    <name evidence="15" type="ORF">MTBPR1_60070</name>
</gene>
<evidence type="ECO:0000256" key="3">
    <source>
        <dbReference type="ARBA" id="ARBA00012356"/>
    </source>
</evidence>
<dbReference type="OrthoDB" id="9808669at2"/>
<evidence type="ECO:0000256" key="1">
    <source>
        <dbReference type="ARBA" id="ARBA00005194"/>
    </source>
</evidence>
<keyword evidence="8" id="KW-0443">Lipid metabolism</keyword>
<evidence type="ECO:0000256" key="11">
    <source>
        <dbReference type="PIRNR" id="PIRNR000447"/>
    </source>
</evidence>
<dbReference type="RefSeq" id="WP_069189582.1">
    <property type="nucleotide sequence ID" value="NZ_FLYE01000045.1"/>
</dbReference>
<dbReference type="InterPro" id="IPR018201">
    <property type="entry name" value="Ketoacyl_synth_AS"/>
</dbReference>
<evidence type="ECO:0000313" key="15">
    <source>
        <dbReference type="EMBL" id="SCA57557.1"/>
    </source>
</evidence>
<dbReference type="Gene3D" id="3.40.47.10">
    <property type="match status" value="1"/>
</dbReference>
<keyword evidence="6 11" id="KW-0808">Transferase</keyword>
<comment type="pathway">
    <text evidence="1 11">Lipid metabolism; fatty acid biosynthesis.</text>
</comment>
<dbReference type="PROSITE" id="PS52004">
    <property type="entry name" value="KS3_2"/>
    <property type="match status" value="1"/>
</dbReference>
<dbReference type="STRING" id="1867952.MTBPR1_60070"/>
<dbReference type="PANTHER" id="PTHR11712">
    <property type="entry name" value="POLYKETIDE SYNTHASE-RELATED"/>
    <property type="match status" value="1"/>
</dbReference>
<keyword evidence="7" id="KW-0276">Fatty acid metabolism</keyword>
<evidence type="ECO:0000256" key="13">
    <source>
        <dbReference type="RuleBase" id="RU003694"/>
    </source>
</evidence>
<dbReference type="Proteomes" id="UP000231658">
    <property type="component" value="Unassembled WGS sequence"/>
</dbReference>
<keyword evidence="10 11" id="KW-0012">Acyltransferase</keyword>
<evidence type="ECO:0000256" key="7">
    <source>
        <dbReference type="ARBA" id="ARBA00022832"/>
    </source>
</evidence>
<dbReference type="CDD" id="cd00834">
    <property type="entry name" value="KAS_I_II"/>
    <property type="match status" value="1"/>
</dbReference>
<dbReference type="InterPro" id="IPR017568">
    <property type="entry name" value="3-oxoacyl-ACP_synth-2"/>
</dbReference>
<organism evidence="15 16">
    <name type="scientific">Candidatus Terasakiella magnetica</name>
    <dbReference type="NCBI Taxonomy" id="1867952"/>
    <lineage>
        <taxon>Bacteria</taxon>
        <taxon>Pseudomonadati</taxon>
        <taxon>Pseudomonadota</taxon>
        <taxon>Alphaproteobacteria</taxon>
        <taxon>Rhodospirillales</taxon>
        <taxon>Terasakiellaceae</taxon>
        <taxon>Terasakiella</taxon>
    </lineage>
</organism>
<dbReference type="Pfam" id="PF00109">
    <property type="entry name" value="ketoacyl-synt"/>
    <property type="match status" value="1"/>
</dbReference>
<keyword evidence="9 11" id="KW-0275">Fatty acid biosynthesis</keyword>
<dbReference type="EC" id="2.3.1.179" evidence="3 11"/>
<dbReference type="GO" id="GO:0004315">
    <property type="term" value="F:3-oxoacyl-[acyl-carrier-protein] synthase activity"/>
    <property type="evidence" value="ECO:0007669"/>
    <property type="project" value="UniProtKB-UniRule"/>
</dbReference>
<reference evidence="15 16" key="1">
    <citation type="submission" date="2016-07" db="EMBL/GenBank/DDBJ databases">
        <authorList>
            <person name="Lefevre C.T."/>
        </authorList>
    </citation>
    <scope>NUCLEOTIDE SEQUENCE [LARGE SCALE GENOMIC DNA]</scope>
    <source>
        <strain evidence="15">PR1</strain>
    </source>
</reference>
<comment type="catalytic activity">
    <reaction evidence="11">
        <text>(9Z)-hexadecenoyl-[ACP] + malonyl-[ACP] + H(+) = 3-oxo-(11Z)-octadecenoyl-[ACP] + holo-[ACP] + CO2</text>
        <dbReference type="Rhea" id="RHEA:55040"/>
        <dbReference type="Rhea" id="RHEA-COMP:9623"/>
        <dbReference type="Rhea" id="RHEA-COMP:9685"/>
        <dbReference type="Rhea" id="RHEA-COMP:10800"/>
        <dbReference type="Rhea" id="RHEA-COMP:14074"/>
        <dbReference type="ChEBI" id="CHEBI:15378"/>
        <dbReference type="ChEBI" id="CHEBI:16526"/>
        <dbReference type="ChEBI" id="CHEBI:64479"/>
        <dbReference type="ChEBI" id="CHEBI:78449"/>
        <dbReference type="ChEBI" id="CHEBI:83989"/>
        <dbReference type="ChEBI" id="CHEBI:138538"/>
        <dbReference type="EC" id="2.3.1.179"/>
    </reaction>
</comment>
<dbReference type="NCBIfam" id="NF004970">
    <property type="entry name" value="PRK06333.1"/>
    <property type="match status" value="1"/>
</dbReference>
<feature type="active site" description="For beta-ketoacyl synthase activity" evidence="12">
    <location>
        <position position="169"/>
    </location>
</feature>
<dbReference type="EMBL" id="FLYE01000045">
    <property type="protein sequence ID" value="SCA57557.1"/>
    <property type="molecule type" value="Genomic_DNA"/>
</dbReference>
<keyword evidence="5 11" id="KW-0444">Lipid biosynthesis</keyword>
<dbReference type="InterPro" id="IPR000794">
    <property type="entry name" value="Beta-ketoacyl_synthase"/>
</dbReference>
<dbReference type="FunFam" id="3.40.47.10:FF:000009">
    <property type="entry name" value="3-oxoacyl-[acyl-carrier-protein] synthase 2"/>
    <property type="match status" value="1"/>
</dbReference>
<evidence type="ECO:0000259" key="14">
    <source>
        <dbReference type="PROSITE" id="PS52004"/>
    </source>
</evidence>
<dbReference type="PROSITE" id="PS00606">
    <property type="entry name" value="KS3_1"/>
    <property type="match status" value="1"/>
</dbReference>
<keyword evidence="16" id="KW-1185">Reference proteome</keyword>
<dbReference type="NCBIfam" id="NF005589">
    <property type="entry name" value="PRK07314.1"/>
    <property type="match status" value="1"/>
</dbReference>
<evidence type="ECO:0000313" key="16">
    <source>
        <dbReference type="Proteomes" id="UP000231658"/>
    </source>
</evidence>
<dbReference type="GO" id="GO:0006633">
    <property type="term" value="P:fatty acid biosynthetic process"/>
    <property type="evidence" value="ECO:0007669"/>
    <property type="project" value="UniProtKB-UniRule"/>
</dbReference>
<evidence type="ECO:0000256" key="2">
    <source>
        <dbReference type="ARBA" id="ARBA00008467"/>
    </source>
</evidence>
<sequence>MRRVVVTGLGMVSPLANGVKPTWEKLLNAESGINKIESFNVEDIPAKIAGQVPLGEGEGLFNSEDYVSKKERRRMDDFIVYGLAAAIEAVEDSGCQSDDEEEQFRTGVMIGSGIGGLPEISRGAVTVETNSVRRLSPFFIPASLINLVSGHVSIKYGFKGPNHAVVTACATGAHAIGDAARIIALDDADVMVAGGAEAACCRLGMAGFAQAKALSTSYNDDPTAGSRPWDEGRDGFVMGEGAGVVVLEEYEHAKKRGAKIYGEVIGYGMSGDAYHITAPAADGNGGFRAMQASIKRAGINVDEIDYINAHGTSTPLGDEIEHGAVKRLLGEHYKKPTMSSTKSAIGHLLGAAGAVEAIFSLLSIQNNVVPPTLNLNNPSDGCDMDLAPLQAKEREVNIALSNSFGFGGTNASLVFKSVD</sequence>
<evidence type="ECO:0000256" key="12">
    <source>
        <dbReference type="PIRSR" id="PIRSR000447-1"/>
    </source>
</evidence>
<dbReference type="AlphaFoldDB" id="A0A1C3RJZ8"/>
<dbReference type="InterPro" id="IPR014031">
    <property type="entry name" value="Ketoacyl_synth_C"/>
</dbReference>
<dbReference type="Pfam" id="PF02801">
    <property type="entry name" value="Ketoacyl-synt_C"/>
    <property type="match status" value="1"/>
</dbReference>
<evidence type="ECO:0000256" key="10">
    <source>
        <dbReference type="ARBA" id="ARBA00023315"/>
    </source>
</evidence>
<dbReference type="NCBIfam" id="TIGR03150">
    <property type="entry name" value="fabF"/>
    <property type="match status" value="1"/>
</dbReference>